<evidence type="ECO:0000259" key="8">
    <source>
        <dbReference type="Pfam" id="PF08544"/>
    </source>
</evidence>
<proteinExistence type="predicted"/>
<dbReference type="eggNOG" id="COG1577">
    <property type="taxonomic scope" value="Bacteria"/>
</dbReference>
<accession>K9E7S2</accession>
<dbReference type="GO" id="GO:0004631">
    <property type="term" value="F:phosphomevalonate kinase activity"/>
    <property type="evidence" value="ECO:0007669"/>
    <property type="project" value="UniProtKB-EC"/>
</dbReference>
<dbReference type="EMBL" id="AGXA01000022">
    <property type="protein sequence ID" value="EKU93259.1"/>
    <property type="molecule type" value="Genomic_DNA"/>
</dbReference>
<sequence>MVYSLRIPGKLYLAGEYAVVTPGYAGILLTVSRYLTLDIWETSPDQASVRSQTYGNQAYAWERLDGIFSFKDWSHPFHLVETVIQTVEAYIESLSLPLKSYGIQIKSQLDYQGKKIGLGSSGAVTIAVIRGLSLLYDLHLKDIDIFKLAAIAHIQLKSKGSFGDLAACTYTGVIRYQSLDREWLQEQISNHSIKDLLAMDWPSLGLDRLSLPHDLRLLIGWTGQPASTEKLVQAVYPQKITRTPLDFQSFLDQSQECVDGLVESLSQADSQASLAWIQKNRTLLKAMGQSRGKVIETKALTYLCDIVAKYGGQAKSSGAGGGDCGIGLITRESPIEAIYREWMDAGILPLRLDIVENGACYD</sequence>
<dbReference type="PATRIC" id="fig|883081.3.peg.1255"/>
<dbReference type="InterPro" id="IPR013750">
    <property type="entry name" value="GHMP_kinase_C_dom"/>
</dbReference>
<dbReference type="NCBIfam" id="TIGR01220">
    <property type="entry name" value="Pmev_kin_Gr_pos"/>
    <property type="match status" value="1"/>
</dbReference>
<organism evidence="9 10">
    <name type="scientific">Alloiococcus otitis ATCC 51267</name>
    <dbReference type="NCBI Taxonomy" id="883081"/>
    <lineage>
        <taxon>Bacteria</taxon>
        <taxon>Bacillati</taxon>
        <taxon>Bacillota</taxon>
        <taxon>Bacilli</taxon>
        <taxon>Lactobacillales</taxon>
        <taxon>Carnobacteriaceae</taxon>
        <taxon>Alloiococcus</taxon>
    </lineage>
</organism>
<dbReference type="OrthoDB" id="1522677at2"/>
<dbReference type="InterPro" id="IPR014721">
    <property type="entry name" value="Ribsml_uS5_D2-typ_fold_subgr"/>
</dbReference>
<dbReference type="InterPro" id="IPR006204">
    <property type="entry name" value="GHMP_kinase_N_dom"/>
</dbReference>
<evidence type="ECO:0000256" key="6">
    <source>
        <dbReference type="ARBA" id="ARBA00022840"/>
    </source>
</evidence>
<dbReference type="SUPFAM" id="SSF55060">
    <property type="entry name" value="GHMP Kinase, C-terminal domain"/>
    <property type="match status" value="1"/>
</dbReference>
<dbReference type="GO" id="GO:0005524">
    <property type="term" value="F:ATP binding"/>
    <property type="evidence" value="ECO:0007669"/>
    <property type="project" value="UniProtKB-KW"/>
</dbReference>
<comment type="pathway">
    <text evidence="1">Isoprenoid biosynthesis; isopentenyl diphosphate biosynthesis via mevalonate pathway; isopentenyl diphosphate from (R)-mevalonate: step 2/3.</text>
</comment>
<dbReference type="EC" id="2.7.4.2" evidence="2"/>
<keyword evidence="4" id="KW-0547">Nucleotide-binding</keyword>
<evidence type="ECO:0000259" key="7">
    <source>
        <dbReference type="Pfam" id="PF00288"/>
    </source>
</evidence>
<reference evidence="9 10" key="1">
    <citation type="submission" date="2012-09" db="EMBL/GenBank/DDBJ databases">
        <title>The Genome Sequence of Alloiococcus otitis ATCC 51267.</title>
        <authorList>
            <consortium name="The Broad Institute Genome Sequencing Platform"/>
            <person name="Earl A."/>
            <person name="Ward D."/>
            <person name="Feldgarden M."/>
            <person name="Gevers D."/>
            <person name="Huys G."/>
            <person name="Walker B."/>
            <person name="Young S.K."/>
            <person name="Zeng Q."/>
            <person name="Gargeya S."/>
            <person name="Fitzgerald M."/>
            <person name="Haas B."/>
            <person name="Abouelleil A."/>
            <person name="Alvarado L."/>
            <person name="Arachchi H.M."/>
            <person name="Berlin A.M."/>
            <person name="Chapman S.B."/>
            <person name="Goldberg J."/>
            <person name="Griggs A."/>
            <person name="Gujja S."/>
            <person name="Hansen M."/>
            <person name="Howarth C."/>
            <person name="Imamovic A."/>
            <person name="Larimer J."/>
            <person name="McCowen C."/>
            <person name="Montmayeur A."/>
            <person name="Murphy C."/>
            <person name="Neiman D."/>
            <person name="Pearson M."/>
            <person name="Priest M."/>
            <person name="Roberts A."/>
            <person name="Saif S."/>
            <person name="Shea T."/>
            <person name="Sisk P."/>
            <person name="Sykes S."/>
            <person name="Wortman J."/>
            <person name="Nusbaum C."/>
            <person name="Birren B."/>
        </authorList>
    </citation>
    <scope>NUCLEOTIDE SEQUENCE [LARGE SCALE GENOMIC DNA]</scope>
    <source>
        <strain evidence="9 10">ATCC 51267</strain>
    </source>
</reference>
<dbReference type="GO" id="GO:0019287">
    <property type="term" value="P:isopentenyl diphosphate biosynthetic process, mevalonate pathway"/>
    <property type="evidence" value="ECO:0007669"/>
    <property type="project" value="UniProtKB-UniPathway"/>
</dbReference>
<keyword evidence="5 9" id="KW-0418">Kinase</keyword>
<feature type="domain" description="GHMP kinase C-terminal" evidence="8">
    <location>
        <begin position="285"/>
        <end position="342"/>
    </location>
</feature>
<gene>
    <name evidence="9" type="ORF">HMPREF9698_01420</name>
</gene>
<comment type="caution">
    <text evidence="9">The sequence shown here is derived from an EMBL/GenBank/DDBJ whole genome shotgun (WGS) entry which is preliminary data.</text>
</comment>
<dbReference type="PANTHER" id="PTHR31814">
    <property type="match status" value="1"/>
</dbReference>
<keyword evidence="3" id="KW-0808">Transferase</keyword>
<keyword evidence="10" id="KW-1185">Reference proteome</keyword>
<dbReference type="PANTHER" id="PTHR31814:SF2">
    <property type="entry name" value="PHOSPHOMEVALONATE KINASE"/>
    <property type="match status" value="1"/>
</dbReference>
<dbReference type="HOGENOM" id="CLU_017814_7_0_9"/>
<evidence type="ECO:0000256" key="4">
    <source>
        <dbReference type="ARBA" id="ARBA00022741"/>
    </source>
</evidence>
<evidence type="ECO:0000256" key="5">
    <source>
        <dbReference type="ARBA" id="ARBA00022777"/>
    </source>
</evidence>
<dbReference type="InterPro" id="IPR035102">
    <property type="entry name" value="Phosphomevalonate_kinase"/>
</dbReference>
<dbReference type="InterPro" id="IPR020568">
    <property type="entry name" value="Ribosomal_Su5_D2-typ_SF"/>
</dbReference>
<dbReference type="Gene3D" id="3.30.70.890">
    <property type="entry name" value="GHMP kinase, C-terminal domain"/>
    <property type="match status" value="1"/>
</dbReference>
<dbReference type="AlphaFoldDB" id="K9E7S2"/>
<evidence type="ECO:0000256" key="3">
    <source>
        <dbReference type="ARBA" id="ARBA00022679"/>
    </source>
</evidence>
<keyword evidence="6" id="KW-0067">ATP-binding</keyword>
<feature type="domain" description="GHMP kinase N-terminal" evidence="7">
    <location>
        <begin position="83"/>
        <end position="172"/>
    </location>
</feature>
<dbReference type="SUPFAM" id="SSF54211">
    <property type="entry name" value="Ribosomal protein S5 domain 2-like"/>
    <property type="match status" value="1"/>
</dbReference>
<evidence type="ECO:0000256" key="2">
    <source>
        <dbReference type="ARBA" id="ARBA00012958"/>
    </source>
</evidence>
<dbReference type="STRING" id="883081.HMPREF9698_01420"/>
<dbReference type="Gene3D" id="3.30.230.10">
    <property type="match status" value="1"/>
</dbReference>
<name>K9E7S2_9LACT</name>
<dbReference type="Pfam" id="PF00288">
    <property type="entry name" value="GHMP_kinases_N"/>
    <property type="match status" value="1"/>
</dbReference>
<dbReference type="Proteomes" id="UP000009875">
    <property type="component" value="Unassembled WGS sequence"/>
</dbReference>
<dbReference type="RefSeq" id="WP_003778506.1">
    <property type="nucleotide sequence ID" value="NZ_JH992960.1"/>
</dbReference>
<dbReference type="UniPathway" id="UPA00057">
    <property type="reaction ID" value="UER00099"/>
</dbReference>
<dbReference type="Pfam" id="PF08544">
    <property type="entry name" value="GHMP_kinases_C"/>
    <property type="match status" value="1"/>
</dbReference>
<evidence type="ECO:0000313" key="9">
    <source>
        <dbReference type="EMBL" id="EKU93259.1"/>
    </source>
</evidence>
<protein>
    <recommendedName>
        <fullName evidence="2">phosphomevalonate kinase</fullName>
        <ecNumber evidence="2">2.7.4.2</ecNumber>
    </recommendedName>
</protein>
<dbReference type="InterPro" id="IPR036554">
    <property type="entry name" value="GHMP_kinase_C_sf"/>
</dbReference>
<dbReference type="InterPro" id="IPR005917">
    <property type="entry name" value="Pmev_kinase_bact"/>
</dbReference>
<evidence type="ECO:0000256" key="1">
    <source>
        <dbReference type="ARBA" id="ARBA00005017"/>
    </source>
</evidence>
<evidence type="ECO:0000313" key="10">
    <source>
        <dbReference type="Proteomes" id="UP000009875"/>
    </source>
</evidence>